<evidence type="ECO:0000313" key="3">
    <source>
        <dbReference type="Proteomes" id="UP000001307"/>
    </source>
</evidence>
<evidence type="ECO:0000313" key="2">
    <source>
        <dbReference type="EMBL" id="CBY21175.1"/>
    </source>
</evidence>
<evidence type="ECO:0000259" key="1">
    <source>
        <dbReference type="PROSITE" id="PS51140"/>
    </source>
</evidence>
<keyword evidence="3" id="KW-1185">Reference proteome</keyword>
<dbReference type="InParanoid" id="E4WVM2"/>
<dbReference type="CDD" id="cd14376">
    <property type="entry name" value="CUE_AUP1_AMFR_like"/>
    <property type="match status" value="1"/>
</dbReference>
<dbReference type="SMART" id="SM00546">
    <property type="entry name" value="CUE"/>
    <property type="match status" value="1"/>
</dbReference>
<reference evidence="2" key="1">
    <citation type="journal article" date="2010" name="Science">
        <title>Plasticity of animal genome architecture unmasked by rapid evolution of a pelagic tunicate.</title>
        <authorList>
            <person name="Denoeud F."/>
            <person name="Henriet S."/>
            <person name="Mungpakdee S."/>
            <person name="Aury J.M."/>
            <person name="Da Silva C."/>
            <person name="Brinkmann H."/>
            <person name="Mikhaleva J."/>
            <person name="Olsen L.C."/>
            <person name="Jubin C."/>
            <person name="Canestro C."/>
            <person name="Bouquet J.M."/>
            <person name="Danks G."/>
            <person name="Poulain J."/>
            <person name="Campsteijn C."/>
            <person name="Adamski M."/>
            <person name="Cross I."/>
            <person name="Yadetie F."/>
            <person name="Muffato M."/>
            <person name="Louis A."/>
            <person name="Butcher S."/>
            <person name="Tsagkogeorga G."/>
            <person name="Konrad A."/>
            <person name="Singh S."/>
            <person name="Jensen M.F."/>
            <person name="Cong E.H."/>
            <person name="Eikeseth-Otteraa H."/>
            <person name="Noel B."/>
            <person name="Anthouard V."/>
            <person name="Porcel B.M."/>
            <person name="Kachouri-Lafond R."/>
            <person name="Nishino A."/>
            <person name="Ugolini M."/>
            <person name="Chourrout P."/>
            <person name="Nishida H."/>
            <person name="Aasland R."/>
            <person name="Huzurbazar S."/>
            <person name="Westhof E."/>
            <person name="Delsuc F."/>
            <person name="Lehrach H."/>
            <person name="Reinhardt R."/>
            <person name="Weissenbach J."/>
            <person name="Roy S.W."/>
            <person name="Artiguenave F."/>
            <person name="Postlethwait J.H."/>
            <person name="Manak J.R."/>
            <person name="Thompson E.M."/>
            <person name="Jaillon O."/>
            <person name="Du Pasquier L."/>
            <person name="Boudinot P."/>
            <person name="Liberles D.A."/>
            <person name="Volff J.N."/>
            <person name="Philippe H."/>
            <person name="Lenhard B."/>
            <person name="Roest Crollius H."/>
            <person name="Wincker P."/>
            <person name="Chourrout D."/>
        </authorList>
    </citation>
    <scope>NUCLEOTIDE SEQUENCE [LARGE SCALE GENOMIC DNA]</scope>
</reference>
<organism evidence="2">
    <name type="scientific">Oikopleura dioica</name>
    <name type="common">Tunicate</name>
    <dbReference type="NCBI Taxonomy" id="34765"/>
    <lineage>
        <taxon>Eukaryota</taxon>
        <taxon>Metazoa</taxon>
        <taxon>Chordata</taxon>
        <taxon>Tunicata</taxon>
        <taxon>Appendicularia</taxon>
        <taxon>Copelata</taxon>
        <taxon>Oikopleuridae</taxon>
        <taxon>Oikopleura</taxon>
    </lineage>
</organism>
<dbReference type="GO" id="GO:0043130">
    <property type="term" value="F:ubiquitin binding"/>
    <property type="evidence" value="ECO:0007669"/>
    <property type="project" value="InterPro"/>
</dbReference>
<name>E4WVM2_OIKDI</name>
<dbReference type="OrthoDB" id="3824970at2759"/>
<protein>
    <recommendedName>
        <fullName evidence="1">CUE domain-containing protein</fullName>
    </recommendedName>
</protein>
<dbReference type="AlphaFoldDB" id="E4WVM2"/>
<dbReference type="Gene3D" id="1.10.8.10">
    <property type="entry name" value="DNA helicase RuvA subunit, C-terminal domain"/>
    <property type="match status" value="1"/>
</dbReference>
<accession>E4WVM2</accession>
<dbReference type="Proteomes" id="UP000001307">
    <property type="component" value="Unassembled WGS sequence"/>
</dbReference>
<dbReference type="PROSITE" id="PS51140">
    <property type="entry name" value="CUE"/>
    <property type="match status" value="1"/>
</dbReference>
<dbReference type="InterPro" id="IPR003892">
    <property type="entry name" value="CUE"/>
</dbReference>
<feature type="domain" description="CUE" evidence="1">
    <location>
        <begin position="204"/>
        <end position="246"/>
    </location>
</feature>
<proteinExistence type="predicted"/>
<sequence>MSYGVTGEVTVNLTKLYMISCGVFMTCSGDISGASYFPINRMTSCDEFILAITSRIKSIINPISLKGSFITRIFNLSVGGAELQGQKRFIFEDSTDFLNIPAQQTVQPVTTSTISFAPYSIEKDDGFVLAALKILSSPIMIFDSRFLKPVKLSDIPEDKTIPDYLQEKMKESRIRPMPDQLFRRTIPRRQVPVTQQPQVTVTPELLQKLNQITEVFPEIDRTATLRDLSKTNSIDLTIQNILNGKIPNAPPKPKVVQKATLKISEIRTDLVAESLKNGSNPIKAHMDLDDRKEALLQYARAKFLSKLNADSN</sequence>
<dbReference type="Pfam" id="PF02845">
    <property type="entry name" value="CUE"/>
    <property type="match status" value="1"/>
</dbReference>
<gene>
    <name evidence="2" type="ORF">GSOID_T00008929001</name>
</gene>
<dbReference type="EMBL" id="FN653017">
    <property type="protein sequence ID" value="CBY21175.1"/>
    <property type="molecule type" value="Genomic_DNA"/>
</dbReference>